<comment type="similarity">
    <text evidence="2 8">Belongs to the V-ATPase 116 kDa subunit family.</text>
</comment>
<keyword evidence="3 8" id="KW-0813">Transport</keyword>
<name>A0ABQ8TW04_PERAM</name>
<dbReference type="EMBL" id="JAJSOF020000003">
    <property type="protein sequence ID" value="KAJ4450262.1"/>
    <property type="molecule type" value="Genomic_DNA"/>
</dbReference>
<sequence length="431" mass="49422">MGSFFRSEEMSLCQLFIQPEAAYSSVAELGEAGSVQFRDLNVEVNSFQRKFVNEVRRCDELERKLRYIEAELNKENLPIPEIEDLPNAPNPREITDLEVRFVYTNMTRIKFKTSLEKTENEILELSQNAVNLKSNFLELTELRHVLEKTESFFNEREGVNGTDSLTRALISEDPATQATNVRGRLGFVAGVVPRERVPGFERMLWRISRGNVFLRQVELEEPLEDPNTVLNQTQDHRQRVLISVAKELQNWMVMVRKMKAIYHTLNMFNLDVTKKCLIAECWVPVKDLPGVQKALADGSIWNIFFAGRYIILLMGLFSIYTGVIYNDVFSKSMNIFGSSWTISGYNGTDLRDNVFLTLSPYDSYENFSATSYPLGLDPIWQSAENKIIFLNSYKMKLSIIFGVVHMIFGVCLSVVNHVLFLMMSTTKSKSS</sequence>
<proteinExistence type="inferred from homology"/>
<evidence type="ECO:0000313" key="11">
    <source>
        <dbReference type="Proteomes" id="UP001148838"/>
    </source>
</evidence>
<dbReference type="Pfam" id="PF01496">
    <property type="entry name" value="V_ATPase_I"/>
    <property type="match status" value="2"/>
</dbReference>
<keyword evidence="5 8" id="KW-1133">Transmembrane helix</keyword>
<evidence type="ECO:0000256" key="5">
    <source>
        <dbReference type="ARBA" id="ARBA00022989"/>
    </source>
</evidence>
<comment type="caution">
    <text evidence="10">The sequence shown here is derived from an EMBL/GenBank/DDBJ whole genome shotgun (WGS) entry which is preliminary data.</text>
</comment>
<comment type="function">
    <text evidence="8">Essential component of the vacuolar proton pump (V-ATPase), a multimeric enzyme that catalyzes the translocation of protons across the membranes. Required for assembly and activity of the V-ATPase.</text>
</comment>
<keyword evidence="9" id="KW-0175">Coiled coil</keyword>
<keyword evidence="6 8" id="KW-0406">Ion transport</keyword>
<keyword evidence="7 8" id="KW-0472">Membrane</keyword>
<feature type="transmembrane region" description="Helical" evidence="8">
    <location>
        <begin position="399"/>
        <end position="422"/>
    </location>
</feature>
<gene>
    <name evidence="10" type="ORF">ANN_01682</name>
</gene>
<accession>A0ABQ8TW04</accession>
<dbReference type="Proteomes" id="UP001148838">
    <property type="component" value="Unassembled WGS sequence"/>
</dbReference>
<feature type="coiled-coil region" evidence="9">
    <location>
        <begin position="108"/>
        <end position="135"/>
    </location>
</feature>
<evidence type="ECO:0000256" key="1">
    <source>
        <dbReference type="ARBA" id="ARBA00004141"/>
    </source>
</evidence>
<comment type="caution">
    <text evidence="8">Lacks conserved residue(s) required for the propagation of feature annotation.</text>
</comment>
<evidence type="ECO:0000313" key="10">
    <source>
        <dbReference type="EMBL" id="KAJ4450262.1"/>
    </source>
</evidence>
<comment type="subcellular location">
    <subcellularLocation>
        <location evidence="1">Membrane</location>
        <topology evidence="1">Multi-pass membrane protein</topology>
    </subcellularLocation>
</comment>
<dbReference type="InterPro" id="IPR002490">
    <property type="entry name" value="V-ATPase_116kDa_su"/>
</dbReference>
<evidence type="ECO:0000256" key="4">
    <source>
        <dbReference type="ARBA" id="ARBA00022692"/>
    </source>
</evidence>
<keyword evidence="11" id="KW-1185">Reference proteome</keyword>
<evidence type="ECO:0000256" key="8">
    <source>
        <dbReference type="RuleBase" id="RU361189"/>
    </source>
</evidence>
<evidence type="ECO:0000256" key="9">
    <source>
        <dbReference type="SAM" id="Coils"/>
    </source>
</evidence>
<dbReference type="PANTHER" id="PTHR11629">
    <property type="entry name" value="VACUOLAR PROTON ATPASES"/>
    <property type="match status" value="1"/>
</dbReference>
<evidence type="ECO:0000256" key="3">
    <source>
        <dbReference type="ARBA" id="ARBA00022448"/>
    </source>
</evidence>
<evidence type="ECO:0000256" key="7">
    <source>
        <dbReference type="ARBA" id="ARBA00023136"/>
    </source>
</evidence>
<keyword evidence="4 8" id="KW-0812">Transmembrane</keyword>
<evidence type="ECO:0000256" key="2">
    <source>
        <dbReference type="ARBA" id="ARBA00009904"/>
    </source>
</evidence>
<feature type="transmembrane region" description="Helical" evidence="8">
    <location>
        <begin position="303"/>
        <end position="325"/>
    </location>
</feature>
<organism evidence="10 11">
    <name type="scientific">Periplaneta americana</name>
    <name type="common">American cockroach</name>
    <name type="synonym">Blatta americana</name>
    <dbReference type="NCBI Taxonomy" id="6978"/>
    <lineage>
        <taxon>Eukaryota</taxon>
        <taxon>Metazoa</taxon>
        <taxon>Ecdysozoa</taxon>
        <taxon>Arthropoda</taxon>
        <taxon>Hexapoda</taxon>
        <taxon>Insecta</taxon>
        <taxon>Pterygota</taxon>
        <taxon>Neoptera</taxon>
        <taxon>Polyneoptera</taxon>
        <taxon>Dictyoptera</taxon>
        <taxon>Blattodea</taxon>
        <taxon>Blattoidea</taxon>
        <taxon>Blattidae</taxon>
        <taxon>Blattinae</taxon>
        <taxon>Periplaneta</taxon>
    </lineage>
</organism>
<evidence type="ECO:0000256" key="6">
    <source>
        <dbReference type="ARBA" id="ARBA00023065"/>
    </source>
</evidence>
<reference evidence="10 11" key="1">
    <citation type="journal article" date="2022" name="Allergy">
        <title>Genome assembly and annotation of Periplaneta americana reveal a comprehensive cockroach allergen profile.</title>
        <authorList>
            <person name="Wang L."/>
            <person name="Xiong Q."/>
            <person name="Saelim N."/>
            <person name="Wang L."/>
            <person name="Nong W."/>
            <person name="Wan A.T."/>
            <person name="Shi M."/>
            <person name="Liu X."/>
            <person name="Cao Q."/>
            <person name="Hui J.H.L."/>
            <person name="Sookrung N."/>
            <person name="Leung T.F."/>
            <person name="Tungtrongchitr A."/>
            <person name="Tsui S.K.W."/>
        </authorList>
    </citation>
    <scope>NUCLEOTIDE SEQUENCE [LARGE SCALE GENOMIC DNA]</scope>
    <source>
        <strain evidence="10">PWHHKU_190912</strain>
    </source>
</reference>
<protein>
    <recommendedName>
        <fullName evidence="8">V-type proton ATPase subunit a</fullName>
    </recommendedName>
</protein>
<dbReference type="PANTHER" id="PTHR11629:SF61">
    <property type="entry name" value="V-TYPE PROTON ATPASE SUBUNIT A"/>
    <property type="match status" value="1"/>
</dbReference>
<keyword evidence="8" id="KW-0375">Hydrogen ion transport</keyword>